<keyword evidence="4" id="KW-0378">Hydrolase</keyword>
<evidence type="ECO:0000256" key="3">
    <source>
        <dbReference type="ARBA" id="ARBA00022723"/>
    </source>
</evidence>
<dbReference type="SMART" id="SM00944">
    <property type="entry name" value="Pro-kuma_activ"/>
    <property type="match status" value="1"/>
</dbReference>
<proteinExistence type="predicted"/>
<dbReference type="CDD" id="cd04056">
    <property type="entry name" value="Peptidases_S53"/>
    <property type="match status" value="1"/>
</dbReference>
<accession>A0A1M5U363</accession>
<evidence type="ECO:0000256" key="4">
    <source>
        <dbReference type="ARBA" id="ARBA00022801"/>
    </source>
</evidence>
<evidence type="ECO:0000259" key="9">
    <source>
        <dbReference type="PROSITE" id="PS51695"/>
    </source>
</evidence>
<gene>
    <name evidence="10" type="ORF">SAMN05443575_4113</name>
</gene>
<name>A0A1M5U363_9ACTN</name>
<evidence type="ECO:0000313" key="10">
    <source>
        <dbReference type="EMBL" id="SHH57113.1"/>
    </source>
</evidence>
<evidence type="ECO:0000256" key="5">
    <source>
        <dbReference type="ARBA" id="ARBA00022825"/>
    </source>
</evidence>
<dbReference type="SUPFAM" id="SSF54897">
    <property type="entry name" value="Protease propeptides/inhibitors"/>
    <property type="match status" value="1"/>
</dbReference>
<organism evidence="10 11">
    <name type="scientific">Jatrophihabitans endophyticus</name>
    <dbReference type="NCBI Taxonomy" id="1206085"/>
    <lineage>
        <taxon>Bacteria</taxon>
        <taxon>Bacillati</taxon>
        <taxon>Actinomycetota</taxon>
        <taxon>Actinomycetes</taxon>
        <taxon>Jatrophihabitantales</taxon>
        <taxon>Jatrophihabitantaceae</taxon>
        <taxon>Jatrophihabitans</taxon>
    </lineage>
</organism>
<dbReference type="GO" id="GO:0006508">
    <property type="term" value="P:proteolysis"/>
    <property type="evidence" value="ECO:0007669"/>
    <property type="project" value="UniProtKB-KW"/>
</dbReference>
<sequence length="558" mass="56854">MAHRCSPSRRTVALTAAGILVATGGIALDPVAASAATWVPTSTTALSPTDAVRLAAAPATRSLRLTVGLAPRNRSALDTLIAQQATPGSANYEKYLTPAQFTARFAATQATATRVTDYLTSQGMQHVTVASNRLQVTADATVAQAQQAFHTSIASFSRAGKRVIANTSAAQVPATLAGAVTGVLGLSDLGPALPTLPSAPKLTGYYPKEYNTVYHSAGTKPGTGTTLAVIAQGDLTQTVKDLRYAEAKQGLPQVPVTLRYNGIKSADTAGTIEWDLDTQTSTGIAPNASRLYVYVATTLTDSDLARSINDFAARNEARSGNASLGECDLLPYLDGSMVVDDMAFAEAAVQGQTFFASSGDTGSSCPVAPTNGVPGSGPTDTSYPASSPYVLGVGGTTLLASDANAYQSEIAWNAGGGGVSPVEYPGAWTNGVNLAGTAGLRGVPDVAFAADPVSGGNIYATDSGTTSVQTVGGTSLASPLAMGLWTRMVATRGAKLGFAPPKLYAYYSRVQAGNPVTAVPGFHDVVAGANGVYTALPGYDYTTGLGSFDVAVLTGKLG</sequence>
<dbReference type="InterPro" id="IPR036852">
    <property type="entry name" value="Peptidase_S8/S53_dom_sf"/>
</dbReference>
<feature type="chain" id="PRO_5012364246" evidence="8">
    <location>
        <begin position="36"/>
        <end position="558"/>
    </location>
</feature>
<keyword evidence="6" id="KW-0106">Calcium</keyword>
<dbReference type="STRING" id="1206085.SAMN05443575_4113"/>
<dbReference type="Proteomes" id="UP000186132">
    <property type="component" value="Unassembled WGS sequence"/>
</dbReference>
<dbReference type="InterPro" id="IPR050819">
    <property type="entry name" value="Tripeptidyl-peptidase_I"/>
</dbReference>
<dbReference type="PANTHER" id="PTHR14218">
    <property type="entry name" value="PROTEASE S8 TRIPEPTIDYL PEPTIDASE I CLN2"/>
    <property type="match status" value="1"/>
</dbReference>
<dbReference type="Pfam" id="PF09286">
    <property type="entry name" value="Pro-kuma_activ"/>
    <property type="match status" value="1"/>
</dbReference>
<feature type="signal peptide" evidence="8">
    <location>
        <begin position="1"/>
        <end position="35"/>
    </location>
</feature>
<keyword evidence="11" id="KW-1185">Reference proteome</keyword>
<keyword evidence="8" id="KW-0732">Signal</keyword>
<dbReference type="InterPro" id="IPR015366">
    <property type="entry name" value="S53_propep"/>
</dbReference>
<dbReference type="SUPFAM" id="SSF52743">
    <property type="entry name" value="Subtilisin-like"/>
    <property type="match status" value="1"/>
</dbReference>
<keyword evidence="5" id="KW-0720">Serine protease</keyword>
<dbReference type="EMBL" id="FQVU01000007">
    <property type="protein sequence ID" value="SHH57113.1"/>
    <property type="molecule type" value="Genomic_DNA"/>
</dbReference>
<dbReference type="Gene3D" id="3.40.50.200">
    <property type="entry name" value="Peptidase S8/S53 domain"/>
    <property type="match status" value="1"/>
</dbReference>
<dbReference type="GO" id="GO:0046872">
    <property type="term" value="F:metal ion binding"/>
    <property type="evidence" value="ECO:0007669"/>
    <property type="project" value="UniProtKB-KW"/>
</dbReference>
<dbReference type="GO" id="GO:0008240">
    <property type="term" value="F:tripeptidyl-peptidase activity"/>
    <property type="evidence" value="ECO:0007669"/>
    <property type="project" value="TreeGrafter"/>
</dbReference>
<reference evidence="10 11" key="1">
    <citation type="submission" date="2016-11" db="EMBL/GenBank/DDBJ databases">
        <authorList>
            <person name="Jaros S."/>
            <person name="Januszkiewicz K."/>
            <person name="Wedrychowicz H."/>
        </authorList>
    </citation>
    <scope>NUCLEOTIDE SEQUENCE [LARGE SCALE GENOMIC DNA]</scope>
    <source>
        <strain evidence="10 11">DSM 45627</strain>
    </source>
</reference>
<keyword evidence="3" id="KW-0479">Metal-binding</keyword>
<protein>
    <submittedName>
        <fullName evidence="10">Pseudomonalisin</fullName>
    </submittedName>
</protein>
<dbReference type="PANTHER" id="PTHR14218:SF15">
    <property type="entry name" value="TRIPEPTIDYL-PEPTIDASE 1"/>
    <property type="match status" value="1"/>
</dbReference>
<dbReference type="InterPro" id="IPR030400">
    <property type="entry name" value="Sedolisin_dom"/>
</dbReference>
<evidence type="ECO:0000256" key="7">
    <source>
        <dbReference type="ARBA" id="ARBA00023145"/>
    </source>
</evidence>
<dbReference type="GO" id="GO:0004252">
    <property type="term" value="F:serine-type endopeptidase activity"/>
    <property type="evidence" value="ECO:0007669"/>
    <property type="project" value="InterPro"/>
</dbReference>
<feature type="domain" description="Peptidase S53" evidence="9">
    <location>
        <begin position="204"/>
        <end position="558"/>
    </location>
</feature>
<dbReference type="PROSITE" id="PS51695">
    <property type="entry name" value="SEDOLISIN"/>
    <property type="match status" value="1"/>
</dbReference>
<evidence type="ECO:0000256" key="8">
    <source>
        <dbReference type="SAM" id="SignalP"/>
    </source>
</evidence>
<evidence type="ECO:0000313" key="11">
    <source>
        <dbReference type="Proteomes" id="UP000186132"/>
    </source>
</evidence>
<keyword evidence="2" id="KW-0645">Protease</keyword>
<evidence type="ECO:0000256" key="6">
    <source>
        <dbReference type="ARBA" id="ARBA00022837"/>
    </source>
</evidence>
<dbReference type="AlphaFoldDB" id="A0A1M5U363"/>
<keyword evidence="7" id="KW-0865">Zymogen</keyword>
<dbReference type="CDD" id="cd11377">
    <property type="entry name" value="Pro-peptidase_S53"/>
    <property type="match status" value="1"/>
</dbReference>
<evidence type="ECO:0000256" key="2">
    <source>
        <dbReference type="ARBA" id="ARBA00022670"/>
    </source>
</evidence>
<evidence type="ECO:0000256" key="1">
    <source>
        <dbReference type="ARBA" id="ARBA00001913"/>
    </source>
</evidence>
<comment type="cofactor">
    <cofactor evidence="1">
        <name>Ca(2+)</name>
        <dbReference type="ChEBI" id="CHEBI:29108"/>
    </cofactor>
</comment>